<dbReference type="InterPro" id="IPR043129">
    <property type="entry name" value="ATPase_NBD"/>
</dbReference>
<evidence type="ECO:0000256" key="5">
    <source>
        <dbReference type="ARBA" id="ARBA00022840"/>
    </source>
</evidence>
<dbReference type="PROSITE" id="PS01075">
    <property type="entry name" value="ACETATE_KINASE_1"/>
    <property type="match status" value="1"/>
</dbReference>
<dbReference type="OrthoDB" id="9802453at2"/>
<comment type="subcellular location">
    <subcellularLocation>
        <location evidence="6">Cytoplasm</location>
    </subcellularLocation>
</comment>
<reference evidence="8 9" key="2">
    <citation type="journal article" date="2011" name="Stand. Genomic Sci.">
        <title>Complete genome sequence of Oceanithermus profundus type strain (506).</title>
        <authorList>
            <person name="Pati A."/>
            <person name="Zhang X."/>
            <person name="Lapidus A."/>
            <person name="Nolan M."/>
            <person name="Lucas S."/>
            <person name="Del Rio T.G."/>
            <person name="Tice H."/>
            <person name="Cheng J.F."/>
            <person name="Tapia R."/>
            <person name="Han C."/>
            <person name="Goodwin L."/>
            <person name="Pitluck S."/>
            <person name="Liolios K."/>
            <person name="Pagani I."/>
            <person name="Ivanova N."/>
            <person name="Mavromatis K."/>
            <person name="Chen A."/>
            <person name="Palaniappan K."/>
            <person name="Hauser L."/>
            <person name="Jeffries C.D."/>
            <person name="Brambilla E.M."/>
            <person name="Rohl A."/>
            <person name="Mwirichia R."/>
            <person name="Rohde M."/>
            <person name="Tindall B.J."/>
            <person name="Sikorski J."/>
            <person name="Wirth R."/>
            <person name="Goker M."/>
            <person name="Woyke T."/>
            <person name="Detter J.C."/>
            <person name="Bristow J."/>
            <person name="Eisen J.A."/>
            <person name="Markowitz V."/>
            <person name="Hugenholtz P."/>
            <person name="Kyrpides N.C."/>
            <person name="Klenk H.P."/>
            <person name="Land M."/>
        </authorList>
    </citation>
    <scope>NUCLEOTIDE SEQUENCE [LARGE SCALE GENOMIC DNA]</scope>
    <source>
        <strain evidence="9">DSM 14977 / NBRC 100410 / VKM B-2274 / 506</strain>
    </source>
</reference>
<feature type="binding site" evidence="6">
    <location>
        <begin position="313"/>
        <end position="317"/>
    </location>
    <ligand>
        <name>ATP</name>
        <dbReference type="ChEBI" id="CHEBI:30616"/>
    </ligand>
</feature>
<dbReference type="InterPro" id="IPR023865">
    <property type="entry name" value="Aliphatic_acid_kinase_CS"/>
</dbReference>
<dbReference type="GO" id="GO:0000287">
    <property type="term" value="F:magnesium ion binding"/>
    <property type="evidence" value="ECO:0007669"/>
    <property type="project" value="UniProtKB-UniRule"/>
</dbReference>
<dbReference type="UniPathway" id="UPA00340">
    <property type="reaction ID" value="UER00458"/>
</dbReference>
<feature type="active site" description="Proton donor/acceptor" evidence="6">
    <location>
        <position position="133"/>
    </location>
</feature>
<dbReference type="GO" id="GO:0005737">
    <property type="term" value="C:cytoplasm"/>
    <property type="evidence" value="ECO:0007669"/>
    <property type="project" value="UniProtKB-SubCell"/>
</dbReference>
<comment type="subunit">
    <text evidence="6">Homodimer.</text>
</comment>
<dbReference type="eggNOG" id="COG0282">
    <property type="taxonomic scope" value="Bacteria"/>
</dbReference>
<dbReference type="Pfam" id="PF00871">
    <property type="entry name" value="Acetate_kinase"/>
    <property type="match status" value="1"/>
</dbReference>
<sequence length="384" mass="41560">MNVLVLNAGSSSLKFSLTDTRAHRHRLRGLVERIGLPQAQLTVEGRTEAVAAADHAEALDAVLRRLDLDLVEAVGHRVVHGGDFTASSRITDEVLERLEAFVPLAPLHNPANLAGIRAALAALPQLPQVAVFDTAFHQSLPERAWRYALPRRLADERRYRRYGFHGTSHRYVSGKLAQALGRPLEELRVVVLHLGNGASATAVRFGRSVDTSMGFTPMEGLVMGSRSGDLDPGLVLELVRRHGVEATDRLLNKESGMLGLAGHSDLRDVHRRIAEGDAHAALALEVYCYRIKKYLGAYAAAMGGLDAVAFTAGVGENDPVVRAQALEGLEFLGIELDREANARGGPRITREGSRVSVWVIPTDEELAIALDTERVLAGQPPSST</sequence>
<dbReference type="GO" id="GO:0006083">
    <property type="term" value="P:acetate metabolic process"/>
    <property type="evidence" value="ECO:0007669"/>
    <property type="project" value="TreeGrafter"/>
</dbReference>
<keyword evidence="6" id="KW-0479">Metal-binding</keyword>
<dbReference type="PRINTS" id="PR00471">
    <property type="entry name" value="ACETATEKNASE"/>
</dbReference>
<dbReference type="HAMAP" id="MF_00020">
    <property type="entry name" value="Acetate_kinase"/>
    <property type="match status" value="1"/>
</dbReference>
<evidence type="ECO:0000256" key="7">
    <source>
        <dbReference type="RuleBase" id="RU003835"/>
    </source>
</evidence>
<dbReference type="Gene3D" id="3.30.420.40">
    <property type="match status" value="2"/>
</dbReference>
<dbReference type="InterPro" id="IPR000890">
    <property type="entry name" value="Aliphatic_acid_kin_short-chain"/>
</dbReference>
<evidence type="ECO:0000256" key="1">
    <source>
        <dbReference type="ARBA" id="ARBA00008748"/>
    </source>
</evidence>
<dbReference type="PANTHER" id="PTHR21060">
    <property type="entry name" value="ACETATE KINASE"/>
    <property type="match status" value="1"/>
</dbReference>
<dbReference type="InterPro" id="IPR004372">
    <property type="entry name" value="Ac/propionate_kinase"/>
</dbReference>
<dbReference type="SUPFAM" id="SSF53067">
    <property type="entry name" value="Actin-like ATPase domain"/>
    <property type="match status" value="2"/>
</dbReference>
<organism evidence="8 9">
    <name type="scientific">Oceanithermus profundus (strain DSM 14977 / NBRC 100410 / VKM B-2274 / 506)</name>
    <dbReference type="NCBI Taxonomy" id="670487"/>
    <lineage>
        <taxon>Bacteria</taxon>
        <taxon>Thermotogati</taxon>
        <taxon>Deinococcota</taxon>
        <taxon>Deinococci</taxon>
        <taxon>Thermales</taxon>
        <taxon>Thermaceae</taxon>
        <taxon>Oceanithermus</taxon>
    </lineage>
</organism>
<feature type="binding site" evidence="6">
    <location>
        <begin position="265"/>
        <end position="267"/>
    </location>
    <ligand>
        <name>ATP</name>
        <dbReference type="ChEBI" id="CHEBI:30616"/>
    </ligand>
</feature>
<dbReference type="RefSeq" id="WP_013457588.1">
    <property type="nucleotide sequence ID" value="NC_014761.1"/>
</dbReference>
<dbReference type="AlphaFoldDB" id="E4U7G9"/>
<protein>
    <recommendedName>
        <fullName evidence="6">Acetate kinase</fullName>
        <ecNumber evidence="6">2.7.2.1</ecNumber>
    </recommendedName>
    <alternativeName>
        <fullName evidence="6">Acetokinase</fullName>
    </alternativeName>
</protein>
<dbReference type="STRING" id="670487.Ocepr_0961"/>
<dbReference type="GO" id="GO:0008776">
    <property type="term" value="F:acetate kinase activity"/>
    <property type="evidence" value="ECO:0007669"/>
    <property type="project" value="UniProtKB-UniRule"/>
</dbReference>
<keyword evidence="9" id="KW-1185">Reference proteome</keyword>
<keyword evidence="2 6" id="KW-0808">Transferase</keyword>
<reference evidence="9" key="1">
    <citation type="submission" date="2010-11" db="EMBL/GenBank/DDBJ databases">
        <title>The complete sequence of chromosome of Oceanithermus profundus DSM 14977.</title>
        <authorList>
            <consortium name="US DOE Joint Genome Institute (JGI-PGF)"/>
            <person name="Lucas S."/>
            <person name="Copeland A."/>
            <person name="Lapidus A."/>
            <person name="Bruce D."/>
            <person name="Goodwin L."/>
            <person name="Pitluck S."/>
            <person name="Kyrpides N."/>
            <person name="Mavromatis K."/>
            <person name="Pagani I."/>
            <person name="Ivanova N."/>
            <person name="Zhang X."/>
            <person name="Brettin T."/>
            <person name="Detter J.C."/>
            <person name="Tapia R."/>
            <person name="Han C."/>
            <person name="Land M."/>
            <person name="Hauser L."/>
            <person name="Markowitz V."/>
            <person name="Cheng J.-F."/>
            <person name="Hugenholtz P."/>
            <person name="Woyke T."/>
            <person name="Wu D."/>
            <person name="Tindall B."/>
            <person name="Faehnrich R."/>
            <person name="Brambilla E."/>
            <person name="Klenk H.-P."/>
            <person name="Eisen J.A."/>
        </authorList>
    </citation>
    <scope>NUCLEOTIDE SEQUENCE [LARGE SCALE GENOMIC DNA]</scope>
    <source>
        <strain evidence="9">DSM 14977 / NBRC 100410 / VKM B-2274 / 506</strain>
    </source>
</reference>
<keyword evidence="4 6" id="KW-0418">Kinase</keyword>
<feature type="site" description="Transition state stabilizer" evidence="6">
    <location>
        <position position="226"/>
    </location>
</feature>
<keyword evidence="3 6" id="KW-0547">Nucleotide-binding</keyword>
<keyword evidence="5 6" id="KW-0067">ATP-binding</keyword>
<feature type="binding site" evidence="6">
    <location>
        <begin position="193"/>
        <end position="197"/>
    </location>
    <ligand>
        <name>ATP</name>
        <dbReference type="ChEBI" id="CHEBI:30616"/>
    </ligand>
</feature>
<evidence type="ECO:0000256" key="4">
    <source>
        <dbReference type="ARBA" id="ARBA00022777"/>
    </source>
</evidence>
<dbReference type="PROSITE" id="PS01076">
    <property type="entry name" value="ACETATE_KINASE_2"/>
    <property type="match status" value="1"/>
</dbReference>
<gene>
    <name evidence="6" type="primary">ackA</name>
    <name evidence="8" type="ordered locus">Ocepr_0961</name>
</gene>
<dbReference type="Proteomes" id="UP000008722">
    <property type="component" value="Chromosome"/>
</dbReference>
<evidence type="ECO:0000313" key="9">
    <source>
        <dbReference type="Proteomes" id="UP000008722"/>
    </source>
</evidence>
<dbReference type="KEGG" id="opr:Ocepr_0961"/>
<feature type="binding site" evidence="6">
    <location>
        <position position="7"/>
    </location>
    <ligand>
        <name>Mg(2+)</name>
        <dbReference type="ChEBI" id="CHEBI:18420"/>
    </ligand>
</feature>
<feature type="binding site" evidence="6">
    <location>
        <position position="77"/>
    </location>
    <ligand>
        <name>substrate</name>
    </ligand>
</feature>
<dbReference type="GO" id="GO:0006085">
    <property type="term" value="P:acetyl-CoA biosynthetic process"/>
    <property type="evidence" value="ECO:0007669"/>
    <property type="project" value="UniProtKB-UniRule"/>
</dbReference>
<feature type="binding site" evidence="6">
    <location>
        <position position="14"/>
    </location>
    <ligand>
        <name>ATP</name>
        <dbReference type="ChEBI" id="CHEBI:30616"/>
    </ligand>
</feature>
<feature type="binding site" evidence="6">
    <location>
        <position position="364"/>
    </location>
    <ligand>
        <name>Mg(2+)</name>
        <dbReference type="ChEBI" id="CHEBI:18420"/>
    </ligand>
</feature>
<dbReference type="NCBIfam" id="TIGR00016">
    <property type="entry name" value="ackA"/>
    <property type="match status" value="1"/>
</dbReference>
<dbReference type="CDD" id="cd24010">
    <property type="entry name" value="ASKHA_NBD_AcK_PK"/>
    <property type="match status" value="1"/>
</dbReference>
<evidence type="ECO:0000256" key="2">
    <source>
        <dbReference type="ARBA" id="ARBA00022679"/>
    </source>
</evidence>
<dbReference type="EC" id="2.7.2.1" evidence="6"/>
<comment type="catalytic activity">
    <reaction evidence="6">
        <text>acetate + ATP = acetyl phosphate + ADP</text>
        <dbReference type="Rhea" id="RHEA:11352"/>
        <dbReference type="ChEBI" id="CHEBI:22191"/>
        <dbReference type="ChEBI" id="CHEBI:30089"/>
        <dbReference type="ChEBI" id="CHEBI:30616"/>
        <dbReference type="ChEBI" id="CHEBI:456216"/>
        <dbReference type="EC" id="2.7.2.1"/>
    </reaction>
</comment>
<dbReference type="PIRSF" id="PIRSF000722">
    <property type="entry name" value="Acetate_prop_kin"/>
    <property type="match status" value="1"/>
</dbReference>
<dbReference type="HOGENOM" id="CLU_020352_0_0_0"/>
<proteinExistence type="inferred from homology"/>
<name>E4U7G9_OCEP5</name>
<dbReference type="PANTHER" id="PTHR21060:SF15">
    <property type="entry name" value="ACETATE KINASE-RELATED"/>
    <property type="match status" value="1"/>
</dbReference>
<comment type="cofactor">
    <cofactor evidence="6">
        <name>Mg(2+)</name>
        <dbReference type="ChEBI" id="CHEBI:18420"/>
    </cofactor>
    <cofactor evidence="6">
        <name>Mn(2+)</name>
        <dbReference type="ChEBI" id="CHEBI:29035"/>
    </cofactor>
    <text evidence="6">Mg(2+). Can also accept Mn(2+).</text>
</comment>
<keyword evidence="6" id="KW-0460">Magnesium</keyword>
<evidence type="ECO:0000313" key="8">
    <source>
        <dbReference type="EMBL" id="ADR36418.1"/>
    </source>
</evidence>
<evidence type="ECO:0000256" key="3">
    <source>
        <dbReference type="ARBA" id="ARBA00022741"/>
    </source>
</evidence>
<comment type="pathway">
    <text evidence="6">Metabolic intermediate biosynthesis; acetyl-CoA biosynthesis; acetyl-CoA from acetate: step 1/2.</text>
</comment>
<dbReference type="EMBL" id="CP002361">
    <property type="protein sequence ID" value="ADR36418.1"/>
    <property type="molecule type" value="Genomic_DNA"/>
</dbReference>
<comment type="similarity">
    <text evidence="1 6 7">Belongs to the acetokinase family.</text>
</comment>
<evidence type="ECO:0000256" key="6">
    <source>
        <dbReference type="HAMAP-Rule" id="MF_00020"/>
    </source>
</evidence>
<comment type="function">
    <text evidence="6">Catalyzes the formation of acetyl phosphate from acetate and ATP. Can also catalyze the reverse reaction.</text>
</comment>
<feature type="site" description="Transition state stabilizer" evidence="6">
    <location>
        <position position="165"/>
    </location>
</feature>
<dbReference type="GO" id="GO:0005524">
    <property type="term" value="F:ATP binding"/>
    <property type="evidence" value="ECO:0007669"/>
    <property type="project" value="UniProtKB-KW"/>
</dbReference>
<keyword evidence="6" id="KW-0963">Cytoplasm</keyword>
<accession>E4U7G9</accession>